<dbReference type="AlphaFoldDB" id="D8PPC0"/>
<dbReference type="SUPFAM" id="SSF50998">
    <property type="entry name" value="Quinoprotein alcohol dehydrogenase-like"/>
    <property type="match status" value="1"/>
</dbReference>
<dbReference type="SMART" id="SM00320">
    <property type="entry name" value="WD40"/>
    <property type="match status" value="3"/>
</dbReference>
<organism evidence="2">
    <name type="scientific">Schizophyllum commune (strain H4-8 / FGSC 9210)</name>
    <name type="common">Split gill fungus</name>
    <dbReference type="NCBI Taxonomy" id="578458"/>
    <lineage>
        <taxon>Eukaryota</taxon>
        <taxon>Fungi</taxon>
        <taxon>Dikarya</taxon>
        <taxon>Basidiomycota</taxon>
        <taxon>Agaricomycotina</taxon>
        <taxon>Agaricomycetes</taxon>
        <taxon>Agaricomycetidae</taxon>
        <taxon>Agaricales</taxon>
        <taxon>Schizophyllaceae</taxon>
        <taxon>Schizophyllum</taxon>
    </lineage>
</organism>
<name>D8PPC0_SCHCM</name>
<dbReference type="GO" id="GO:0005815">
    <property type="term" value="C:microtubule organizing center"/>
    <property type="evidence" value="ECO:0007669"/>
    <property type="project" value="TreeGrafter"/>
</dbReference>
<dbReference type="InterPro" id="IPR015943">
    <property type="entry name" value="WD40/YVTN_repeat-like_dom_sf"/>
</dbReference>
<dbReference type="EMBL" id="GL377302">
    <property type="protein sequence ID" value="EFJ02330.1"/>
    <property type="molecule type" value="Genomic_DNA"/>
</dbReference>
<dbReference type="OrthoDB" id="308690at2759"/>
<dbReference type="GeneID" id="9589896"/>
<sequence length="486" mass="53843">MDFTELYKHTSSLVAFSPGAHFIITGVQDRLVVRRADSFQITRNWQIDASPSPTEVALAPKAGASSAKAKTNTPGKDPSHWITHVAWSCDSEFVLAACAKAGVVHVFKLRDEDWSARIDAGAEGLVKAEWAPDGRNILCFSDWNLRVTIWSLVTGSSIYIQYPLHPEKGYAFRRDGRYLALVERLKSKDTLGLYDASNAFKLVRHFPLPTSSLSLMALSPRGTHVAICEGPLEYKLYIVSVATGATLATFTPDTDPGLGIRHIKWHPDGSFLLVGGWDDRIHILDGLSFSPIAALDLSTRIPSSVAIWREPSRWLEATEGRGFLAYERVHSAQSLSVARPDHAKPPPKSGPVQIEFNQNGSLLLLRFENVPNVIFIYDFPSDGAPLLQPKLQTVIMNSKPILHARWNPIRAGRLAFCTGERSIYHWSDEWVGDDAQADSEGMTECVGVPAQKFETRNLYWAPDGKGLVLLDKDTFCCAFEVEEENA</sequence>
<dbReference type="InParanoid" id="D8PPC0"/>
<dbReference type="PANTHER" id="PTHR16220:SF0">
    <property type="entry name" value="WD REPEAT-CONTAINING PROTEIN WRAP73"/>
    <property type="match status" value="1"/>
</dbReference>
<dbReference type="InterPro" id="IPR001680">
    <property type="entry name" value="WD40_rpt"/>
</dbReference>
<dbReference type="HOGENOM" id="CLU_024072_3_1_1"/>
<dbReference type="GO" id="GO:1990811">
    <property type="term" value="C:MWP complex"/>
    <property type="evidence" value="ECO:0007669"/>
    <property type="project" value="TreeGrafter"/>
</dbReference>
<dbReference type="InterPro" id="IPR011047">
    <property type="entry name" value="Quinoprotein_ADH-like_sf"/>
</dbReference>
<dbReference type="KEGG" id="scm:SCHCO_02611960"/>
<proteinExistence type="predicted"/>
<dbReference type="PANTHER" id="PTHR16220">
    <property type="entry name" value="WD REPEAT PROTEIN 8-RELATED"/>
    <property type="match status" value="1"/>
</dbReference>
<dbReference type="VEuPathDB" id="FungiDB:SCHCODRAFT_02611960"/>
<evidence type="ECO:0000313" key="1">
    <source>
        <dbReference type="EMBL" id="EFJ02330.1"/>
    </source>
</evidence>
<dbReference type="InterPro" id="IPR052778">
    <property type="entry name" value="Centrosome-WD_assoc"/>
</dbReference>
<dbReference type="Pfam" id="PF00400">
    <property type="entry name" value="WD40"/>
    <property type="match status" value="1"/>
</dbReference>
<dbReference type="RefSeq" id="XP_003037232.1">
    <property type="nucleotide sequence ID" value="XM_003037186.1"/>
</dbReference>
<dbReference type="STRING" id="578458.D8PPC0"/>
<evidence type="ECO:0008006" key="3">
    <source>
        <dbReference type="Google" id="ProtNLM"/>
    </source>
</evidence>
<evidence type="ECO:0000313" key="2">
    <source>
        <dbReference type="Proteomes" id="UP000007431"/>
    </source>
</evidence>
<dbReference type="Gene3D" id="2.130.10.10">
    <property type="entry name" value="YVTN repeat-like/Quinoprotein amine dehydrogenase"/>
    <property type="match status" value="2"/>
</dbReference>
<dbReference type="OMA" id="CWHLNGD"/>
<accession>D8PPC0</accession>
<reference evidence="1 2" key="1">
    <citation type="journal article" date="2010" name="Nat. Biotechnol.">
        <title>Genome sequence of the model mushroom Schizophyllum commune.</title>
        <authorList>
            <person name="Ohm R.A."/>
            <person name="de Jong J.F."/>
            <person name="Lugones L.G."/>
            <person name="Aerts A."/>
            <person name="Kothe E."/>
            <person name="Stajich J.E."/>
            <person name="de Vries R.P."/>
            <person name="Record E."/>
            <person name="Levasseur A."/>
            <person name="Baker S.E."/>
            <person name="Bartholomew K.A."/>
            <person name="Coutinho P.M."/>
            <person name="Erdmann S."/>
            <person name="Fowler T.J."/>
            <person name="Gathman A.C."/>
            <person name="Lombard V."/>
            <person name="Henrissat B."/>
            <person name="Knabe N."/>
            <person name="Kuees U."/>
            <person name="Lilly W.W."/>
            <person name="Lindquist E."/>
            <person name="Lucas S."/>
            <person name="Magnuson J.K."/>
            <person name="Piumi F."/>
            <person name="Raudaskoski M."/>
            <person name="Salamov A."/>
            <person name="Schmutz J."/>
            <person name="Schwarze F.W.M.R."/>
            <person name="vanKuyk P.A."/>
            <person name="Horton J.S."/>
            <person name="Grigoriev I.V."/>
            <person name="Woesten H.A.B."/>
        </authorList>
    </citation>
    <scope>NUCLEOTIDE SEQUENCE [LARGE SCALE GENOMIC DNA]</scope>
    <source>
        <strain evidence="2">H4-8 / FGSC 9210</strain>
    </source>
</reference>
<dbReference type="FunCoup" id="D8PPC0">
    <property type="interactions" value="114"/>
</dbReference>
<gene>
    <name evidence="1" type="ORF">SCHCODRAFT_48567</name>
</gene>
<protein>
    <recommendedName>
        <fullName evidence="3">Anaphase-promoting complex subunit 4 WD40 domain-containing protein</fullName>
    </recommendedName>
</protein>
<dbReference type="GO" id="GO:1990810">
    <property type="term" value="P:microtubule anchoring at mitotic spindle pole body"/>
    <property type="evidence" value="ECO:0007669"/>
    <property type="project" value="TreeGrafter"/>
</dbReference>
<dbReference type="eggNOG" id="KOG4497">
    <property type="taxonomic scope" value="Eukaryota"/>
</dbReference>
<keyword evidence="2" id="KW-1185">Reference proteome</keyword>
<dbReference type="Proteomes" id="UP000007431">
    <property type="component" value="Unassembled WGS sequence"/>
</dbReference>